<dbReference type="InterPro" id="IPR006683">
    <property type="entry name" value="Thioestr_dom"/>
</dbReference>
<dbReference type="AlphaFoldDB" id="A0A1P8UEA3"/>
<evidence type="ECO:0000256" key="2">
    <source>
        <dbReference type="ARBA" id="ARBA00022801"/>
    </source>
</evidence>
<keyword evidence="6" id="KW-1185">Reference proteome</keyword>
<dbReference type="InterPro" id="IPR040170">
    <property type="entry name" value="Cytosol_ACT"/>
</dbReference>
<evidence type="ECO:0000259" key="4">
    <source>
        <dbReference type="PROSITE" id="PS51770"/>
    </source>
</evidence>
<evidence type="ECO:0000256" key="1">
    <source>
        <dbReference type="ARBA" id="ARBA00010458"/>
    </source>
</evidence>
<comment type="similarity">
    <text evidence="1">Belongs to the acyl coenzyme A hydrolase family.</text>
</comment>
<dbReference type="PROSITE" id="PS51770">
    <property type="entry name" value="HOTDOG_ACOT"/>
    <property type="match status" value="1"/>
</dbReference>
<sequence>MRSAPGLLGGVEPVLRVPVRADKAQERGEIGNLFGGWLMAQIDIAGGIVAVLRSRGPAVTAAVEQLAFLVPVRVWDVLSVYADLLDIGRTSMRIRVEAYVHRNPQAPEFIRVAEATLTYVAVDAAGEPRPVRDENAARHSAPAAAMLD</sequence>
<dbReference type="GO" id="GO:0005829">
    <property type="term" value="C:cytosol"/>
    <property type="evidence" value="ECO:0007669"/>
    <property type="project" value="TreeGrafter"/>
</dbReference>
<dbReference type="PANTHER" id="PTHR11049:SF5">
    <property type="entry name" value="ACYL-COA THIOESTER HYDROLASE YCIA"/>
    <property type="match status" value="1"/>
</dbReference>
<dbReference type="Proteomes" id="UP000243807">
    <property type="component" value="Chromosome"/>
</dbReference>
<dbReference type="EMBL" id="CP019434">
    <property type="protein sequence ID" value="APZ42192.1"/>
    <property type="molecule type" value="Genomic_DNA"/>
</dbReference>
<proteinExistence type="inferred from homology"/>
<dbReference type="STRING" id="1765967.BW247_03030"/>
<dbReference type="KEGG" id="afy:BW247_03030"/>
<dbReference type="GO" id="GO:0009062">
    <property type="term" value="P:fatty acid catabolic process"/>
    <property type="evidence" value="ECO:0007669"/>
    <property type="project" value="TreeGrafter"/>
</dbReference>
<protein>
    <recommendedName>
        <fullName evidence="4">HotDog ACOT-type domain-containing protein</fullName>
    </recommendedName>
</protein>
<accession>A0A1P8UEA3</accession>
<dbReference type="Gene3D" id="3.10.129.10">
    <property type="entry name" value="Hotdog Thioesterase"/>
    <property type="match status" value="1"/>
</dbReference>
<dbReference type="Pfam" id="PF03061">
    <property type="entry name" value="4HBT"/>
    <property type="match status" value="1"/>
</dbReference>
<dbReference type="GO" id="GO:0006637">
    <property type="term" value="P:acyl-CoA metabolic process"/>
    <property type="evidence" value="ECO:0007669"/>
    <property type="project" value="TreeGrafter"/>
</dbReference>
<dbReference type="SUPFAM" id="SSF54637">
    <property type="entry name" value="Thioesterase/thiol ester dehydrase-isomerase"/>
    <property type="match status" value="1"/>
</dbReference>
<organism evidence="5 6">
    <name type="scientific">Acidihalobacter ferrooxydans</name>
    <dbReference type="NCBI Taxonomy" id="1765967"/>
    <lineage>
        <taxon>Bacteria</taxon>
        <taxon>Pseudomonadati</taxon>
        <taxon>Pseudomonadota</taxon>
        <taxon>Gammaproteobacteria</taxon>
        <taxon>Chromatiales</taxon>
        <taxon>Ectothiorhodospiraceae</taxon>
        <taxon>Acidihalobacter</taxon>
    </lineage>
</organism>
<dbReference type="GO" id="GO:0052816">
    <property type="term" value="F:long-chain fatty acyl-CoA hydrolase activity"/>
    <property type="evidence" value="ECO:0007669"/>
    <property type="project" value="TreeGrafter"/>
</dbReference>
<dbReference type="CDD" id="cd03442">
    <property type="entry name" value="BFIT_BACH"/>
    <property type="match status" value="1"/>
</dbReference>
<dbReference type="RefSeq" id="WP_076835652.1">
    <property type="nucleotide sequence ID" value="NZ_CP019434.1"/>
</dbReference>
<dbReference type="PANTHER" id="PTHR11049">
    <property type="entry name" value="ACYL COENZYME A THIOESTER HYDROLASE"/>
    <property type="match status" value="1"/>
</dbReference>
<evidence type="ECO:0000313" key="6">
    <source>
        <dbReference type="Proteomes" id="UP000243807"/>
    </source>
</evidence>
<gene>
    <name evidence="5" type="ORF">BW247_03030</name>
</gene>
<keyword evidence="2 3" id="KW-0378">Hydrolase</keyword>
<dbReference type="InterPro" id="IPR033120">
    <property type="entry name" value="HOTDOG_ACOT"/>
</dbReference>
<dbReference type="OrthoDB" id="9801856at2"/>
<evidence type="ECO:0000256" key="3">
    <source>
        <dbReference type="PROSITE-ProRule" id="PRU01106"/>
    </source>
</evidence>
<name>A0A1P8UEA3_9GAMM</name>
<reference evidence="5 6" key="1">
    <citation type="submission" date="2017-01" db="EMBL/GenBank/DDBJ databases">
        <title>Draft sequence of Acidihalobacter ferrooxidans strain DSM 14175 (strain V8).</title>
        <authorList>
            <person name="Khaleque H.N."/>
            <person name="Ramsay J.P."/>
            <person name="Murphy R.J.T."/>
            <person name="Kaksonen A.H."/>
            <person name="Boxall N.J."/>
            <person name="Watkin E.L.J."/>
        </authorList>
    </citation>
    <scope>NUCLEOTIDE SEQUENCE [LARGE SCALE GENOMIC DNA]</scope>
    <source>
        <strain evidence="5 6">V8</strain>
    </source>
</reference>
<feature type="domain" description="HotDog ACOT-type" evidence="4">
    <location>
        <begin position="9"/>
        <end position="125"/>
    </location>
</feature>
<evidence type="ECO:0000313" key="5">
    <source>
        <dbReference type="EMBL" id="APZ42192.1"/>
    </source>
</evidence>
<dbReference type="InterPro" id="IPR029069">
    <property type="entry name" value="HotDog_dom_sf"/>
</dbReference>